<protein>
    <recommendedName>
        <fullName evidence="1">Peptidase C39-like domain-containing protein</fullName>
    </recommendedName>
</protein>
<dbReference type="AlphaFoldDB" id="A0A644WNK1"/>
<comment type="caution">
    <text evidence="2">The sequence shown here is derived from an EMBL/GenBank/DDBJ whole genome shotgun (WGS) entry which is preliminary data.</text>
</comment>
<reference evidence="2" key="1">
    <citation type="submission" date="2019-08" db="EMBL/GenBank/DDBJ databases">
        <authorList>
            <person name="Kucharzyk K."/>
            <person name="Murdoch R.W."/>
            <person name="Higgins S."/>
            <person name="Loffler F."/>
        </authorList>
    </citation>
    <scope>NUCLEOTIDE SEQUENCE</scope>
</reference>
<dbReference type="Gene3D" id="3.90.70.10">
    <property type="entry name" value="Cysteine proteinases"/>
    <property type="match status" value="1"/>
</dbReference>
<feature type="domain" description="Peptidase C39-like" evidence="1">
    <location>
        <begin position="112"/>
        <end position="235"/>
    </location>
</feature>
<sequence length="288" mass="33719">MIKHKKKILIFTILITLLMIFPAYGEEKELPSKRINLEMLDNKINIGVRVGEDELFINSEVLIKFGIEANKDNEYTSTNELSKKYYVFYNQEENILSIKRDTYRPYSYYIDQDNTGEYSNNNCGPTVATMVLKWLDRDFNITAEEARNQIKLNGENWTTDNIKKYVKENDKDTKIIEKNYTNENNIKDEIDKGNLIIACLNVKYLNQEGEGHFIVINDYIKTIDNKLYFITQDPASWGEINSTTGQFIGNNRYYNSQDIDKAIKNWWGKVMIIENNSILEDYINVEAI</sequence>
<organism evidence="2">
    <name type="scientific">bioreactor metagenome</name>
    <dbReference type="NCBI Taxonomy" id="1076179"/>
    <lineage>
        <taxon>unclassified sequences</taxon>
        <taxon>metagenomes</taxon>
        <taxon>ecological metagenomes</taxon>
    </lineage>
</organism>
<dbReference type="InterPro" id="IPR039564">
    <property type="entry name" value="Peptidase_C39-like"/>
</dbReference>
<name>A0A644WNK1_9ZZZZ</name>
<evidence type="ECO:0000259" key="1">
    <source>
        <dbReference type="Pfam" id="PF13529"/>
    </source>
</evidence>
<evidence type="ECO:0000313" key="2">
    <source>
        <dbReference type="EMBL" id="MPM03903.1"/>
    </source>
</evidence>
<dbReference type="Pfam" id="PF13529">
    <property type="entry name" value="Peptidase_C39_2"/>
    <property type="match status" value="1"/>
</dbReference>
<dbReference type="EMBL" id="VSSQ01000991">
    <property type="protein sequence ID" value="MPM03903.1"/>
    <property type="molecule type" value="Genomic_DNA"/>
</dbReference>
<accession>A0A644WNK1</accession>
<gene>
    <name evidence="2" type="ORF">SDC9_50170</name>
</gene>
<proteinExistence type="predicted"/>